<evidence type="ECO:0000313" key="2">
    <source>
        <dbReference type="Proteomes" id="UP001283361"/>
    </source>
</evidence>
<dbReference type="EMBL" id="JAWDGP010003892">
    <property type="protein sequence ID" value="KAK3769644.1"/>
    <property type="molecule type" value="Genomic_DNA"/>
</dbReference>
<accession>A0AAE0ZHR9</accession>
<reference evidence="1" key="1">
    <citation type="journal article" date="2023" name="G3 (Bethesda)">
        <title>A reference genome for the long-term kleptoplast-retaining sea slug Elysia crispata morphotype clarki.</title>
        <authorList>
            <person name="Eastman K.E."/>
            <person name="Pendleton A.L."/>
            <person name="Shaikh M.A."/>
            <person name="Suttiyut T."/>
            <person name="Ogas R."/>
            <person name="Tomko P."/>
            <person name="Gavelis G."/>
            <person name="Widhalm J.R."/>
            <person name="Wisecaver J.H."/>
        </authorList>
    </citation>
    <scope>NUCLEOTIDE SEQUENCE</scope>
    <source>
        <strain evidence="1">ECLA1</strain>
    </source>
</reference>
<dbReference type="Proteomes" id="UP001283361">
    <property type="component" value="Unassembled WGS sequence"/>
</dbReference>
<evidence type="ECO:0000313" key="1">
    <source>
        <dbReference type="EMBL" id="KAK3769644.1"/>
    </source>
</evidence>
<organism evidence="1 2">
    <name type="scientific">Elysia crispata</name>
    <name type="common">lettuce slug</name>
    <dbReference type="NCBI Taxonomy" id="231223"/>
    <lineage>
        <taxon>Eukaryota</taxon>
        <taxon>Metazoa</taxon>
        <taxon>Spiralia</taxon>
        <taxon>Lophotrochozoa</taxon>
        <taxon>Mollusca</taxon>
        <taxon>Gastropoda</taxon>
        <taxon>Heterobranchia</taxon>
        <taxon>Euthyneura</taxon>
        <taxon>Panpulmonata</taxon>
        <taxon>Sacoglossa</taxon>
        <taxon>Placobranchoidea</taxon>
        <taxon>Plakobranchidae</taxon>
        <taxon>Elysia</taxon>
    </lineage>
</organism>
<dbReference type="AlphaFoldDB" id="A0AAE0ZHR9"/>
<gene>
    <name evidence="1" type="ORF">RRG08_004896</name>
</gene>
<name>A0AAE0ZHR9_9GAST</name>
<keyword evidence="2" id="KW-1185">Reference proteome</keyword>
<proteinExistence type="predicted"/>
<comment type="caution">
    <text evidence="1">The sequence shown here is derived from an EMBL/GenBank/DDBJ whole genome shotgun (WGS) entry which is preliminary data.</text>
</comment>
<protein>
    <submittedName>
        <fullName evidence="1">Uncharacterized protein</fullName>
    </submittedName>
</protein>
<sequence length="197" mass="22630">MEQQNDPMKVRNPEDGADEYFQRIVDRLRRDIEGRRCDCDELPKRDNSRIKNNAMHHGMTKTRRWPCAQQPGCTCRRLVVDWEHRTPFVFTYKTLDGGATQVGGGTGHCGVNLLPHYWPQPVLSVIVIYRPWTTDRLTNRTVNLFSPPLISRSGLSRNQAYNGRSTLASPSTAVYSSGQFSDHFSGYYHRLLTLTWS</sequence>